<evidence type="ECO:0000313" key="6">
    <source>
        <dbReference type="Proteomes" id="UP001385892"/>
    </source>
</evidence>
<dbReference type="Gene3D" id="1.10.287.470">
    <property type="entry name" value="Helix hairpin bin"/>
    <property type="match status" value="1"/>
</dbReference>
<dbReference type="Pfam" id="PF25917">
    <property type="entry name" value="BSH_RND"/>
    <property type="match status" value="1"/>
</dbReference>
<dbReference type="Pfam" id="PF25963">
    <property type="entry name" value="Beta-barrel_AAEA"/>
    <property type="match status" value="1"/>
</dbReference>
<keyword evidence="2" id="KW-0812">Transmembrane</keyword>
<dbReference type="Gene3D" id="2.40.30.170">
    <property type="match status" value="1"/>
</dbReference>
<keyword evidence="6" id="KW-1185">Reference proteome</keyword>
<feature type="domain" description="p-hydroxybenzoic acid efflux pump subunit AaeA-like beta-barrel" evidence="4">
    <location>
        <begin position="246"/>
        <end position="340"/>
    </location>
</feature>
<dbReference type="NCBIfam" id="NF007785">
    <property type="entry name" value="PRK10476.1"/>
    <property type="match status" value="1"/>
</dbReference>
<evidence type="ECO:0000256" key="1">
    <source>
        <dbReference type="SAM" id="Coils"/>
    </source>
</evidence>
<gene>
    <name evidence="5" type="primary">mdtN</name>
    <name evidence="5" type="ORF">WKW82_02315</name>
</gene>
<evidence type="ECO:0000256" key="2">
    <source>
        <dbReference type="SAM" id="Phobius"/>
    </source>
</evidence>
<feature type="coiled-coil region" evidence="1">
    <location>
        <begin position="154"/>
        <end position="212"/>
    </location>
</feature>
<dbReference type="PANTHER" id="PTHR30367:SF1">
    <property type="entry name" value="MULTIDRUG RESISTANCE PROTEIN MDTN"/>
    <property type="match status" value="1"/>
</dbReference>
<feature type="transmembrane region" description="Helical" evidence="2">
    <location>
        <begin position="12"/>
        <end position="33"/>
    </location>
</feature>
<evidence type="ECO:0000259" key="4">
    <source>
        <dbReference type="Pfam" id="PF25963"/>
    </source>
</evidence>
<dbReference type="InterPro" id="IPR050393">
    <property type="entry name" value="MFP_Efflux_Pump"/>
</dbReference>
<dbReference type="Gene3D" id="2.40.50.100">
    <property type="match status" value="1"/>
</dbReference>
<keyword evidence="2" id="KW-1133">Transmembrane helix</keyword>
<name>A0ABU8WD82_9BURK</name>
<sequence>MEARGKRKPPVRGLVISLTIIAVAIGVAVYIGARSRPSTDNASIDADVVHVAAAVGGRIVDLPIRENGFVRRGDLLFQIDPVPYQIAVDVAEANVGVALGALDTQQRLVATQRSGAIVASEQTRRAETNLGLNTRTEERLRPLTSKGYVPQQQLDQAQTATRDATTSLRQAREQAAAAQRAVGNIAGAEAAVQSARAMLANARRALEDTTVRAAHDGRIVGLTVSSGEMTLPSQALFTLVNTEEWFAVANMRETDLHDIATGDCATVYSMIDRGKPIKGVVDGIGWGVLSDDRVNLPRSVPLVQRSLNWVHVEQRFPVRVRLEEPPEGLVRLGASANVEIRHGARCR</sequence>
<dbReference type="InterPro" id="IPR058634">
    <property type="entry name" value="AaeA-lik-b-barrel"/>
</dbReference>
<dbReference type="EMBL" id="JBBKZT010000001">
    <property type="protein sequence ID" value="MEJ8845463.1"/>
    <property type="molecule type" value="Genomic_DNA"/>
</dbReference>
<evidence type="ECO:0000313" key="5">
    <source>
        <dbReference type="EMBL" id="MEJ8845463.1"/>
    </source>
</evidence>
<dbReference type="SUPFAM" id="SSF111369">
    <property type="entry name" value="HlyD-like secretion proteins"/>
    <property type="match status" value="2"/>
</dbReference>
<dbReference type="InterPro" id="IPR058625">
    <property type="entry name" value="MdtA-like_BSH"/>
</dbReference>
<dbReference type="RefSeq" id="WP_340340630.1">
    <property type="nucleotide sequence ID" value="NZ_JBBKZT010000001.1"/>
</dbReference>
<organism evidence="5 6">
    <name type="scientific">Variovorax rhizosphaerae</name>
    <dbReference type="NCBI Taxonomy" id="1836200"/>
    <lineage>
        <taxon>Bacteria</taxon>
        <taxon>Pseudomonadati</taxon>
        <taxon>Pseudomonadota</taxon>
        <taxon>Betaproteobacteria</taxon>
        <taxon>Burkholderiales</taxon>
        <taxon>Comamonadaceae</taxon>
        <taxon>Variovorax</taxon>
    </lineage>
</organism>
<reference evidence="5 6" key="1">
    <citation type="submission" date="2024-03" db="EMBL/GenBank/DDBJ databases">
        <title>Novel species of the genus Variovorax.</title>
        <authorList>
            <person name="Liu Q."/>
            <person name="Xin Y.-H."/>
        </authorList>
    </citation>
    <scope>NUCLEOTIDE SEQUENCE [LARGE SCALE GENOMIC DNA]</scope>
    <source>
        <strain evidence="5 6">KACC 18900</strain>
    </source>
</reference>
<dbReference type="PANTHER" id="PTHR30367">
    <property type="entry name" value="P-HYDROXYBENZOIC ACID EFFLUX PUMP SUBUNIT AAEA-RELATED"/>
    <property type="match status" value="1"/>
</dbReference>
<protein>
    <submittedName>
        <fullName evidence="5">Multidrug transporter subunit MdtN</fullName>
    </submittedName>
</protein>
<accession>A0ABU8WD82</accession>
<keyword evidence="2" id="KW-0472">Membrane</keyword>
<comment type="caution">
    <text evidence="5">The sequence shown here is derived from an EMBL/GenBank/DDBJ whole genome shotgun (WGS) entry which is preliminary data.</text>
</comment>
<feature type="domain" description="Multidrug resistance protein MdtA-like barrel-sandwich hybrid" evidence="3">
    <location>
        <begin position="48"/>
        <end position="240"/>
    </location>
</feature>
<evidence type="ECO:0000259" key="3">
    <source>
        <dbReference type="Pfam" id="PF25917"/>
    </source>
</evidence>
<keyword evidence="1" id="KW-0175">Coiled coil</keyword>
<dbReference type="Proteomes" id="UP001385892">
    <property type="component" value="Unassembled WGS sequence"/>
</dbReference>
<proteinExistence type="predicted"/>